<dbReference type="Pfam" id="PF13409">
    <property type="entry name" value="GST_N_2"/>
    <property type="match status" value="1"/>
</dbReference>
<name>A0AAW0D1T4_9AGAR</name>
<reference evidence="2 3" key="1">
    <citation type="journal article" date="2024" name="J Genomics">
        <title>Draft genome sequencing and assembly of Favolaschia claudopus CIRM-BRFM 2984 isolated from oak limbs.</title>
        <authorList>
            <person name="Navarro D."/>
            <person name="Drula E."/>
            <person name="Chaduli D."/>
            <person name="Cazenave R."/>
            <person name="Ahrendt S."/>
            <person name="Wang J."/>
            <person name="Lipzen A."/>
            <person name="Daum C."/>
            <person name="Barry K."/>
            <person name="Grigoriev I.V."/>
            <person name="Favel A."/>
            <person name="Rosso M.N."/>
            <person name="Martin F."/>
        </authorList>
    </citation>
    <scope>NUCLEOTIDE SEQUENCE [LARGE SCALE GENOMIC DNA]</scope>
    <source>
        <strain evidence="2 3">CIRM-BRFM 2984</strain>
    </source>
</reference>
<dbReference type="Gene3D" id="3.40.30.10">
    <property type="entry name" value="Glutaredoxin"/>
    <property type="match status" value="1"/>
</dbReference>
<protein>
    <submittedName>
        <fullName evidence="2">Glutathione S-transferase-like protein ustS</fullName>
    </submittedName>
</protein>
<proteinExistence type="predicted"/>
<dbReference type="PROSITE" id="PS50404">
    <property type="entry name" value="GST_NTER"/>
    <property type="match status" value="1"/>
</dbReference>
<feature type="domain" description="GST N-terminal" evidence="1">
    <location>
        <begin position="7"/>
        <end position="99"/>
    </location>
</feature>
<dbReference type="Proteomes" id="UP001362999">
    <property type="component" value="Unassembled WGS sequence"/>
</dbReference>
<evidence type="ECO:0000313" key="3">
    <source>
        <dbReference type="Proteomes" id="UP001362999"/>
    </source>
</evidence>
<dbReference type="Gene3D" id="1.20.1050.10">
    <property type="match status" value="1"/>
</dbReference>
<dbReference type="InterPro" id="IPR004045">
    <property type="entry name" value="Glutathione_S-Trfase_N"/>
</dbReference>
<gene>
    <name evidence="2" type="ORF">R3P38DRAFT_2766781</name>
</gene>
<dbReference type="InterPro" id="IPR036249">
    <property type="entry name" value="Thioredoxin-like_sf"/>
</dbReference>
<dbReference type="EMBL" id="JAWWNJ010000011">
    <property type="protein sequence ID" value="KAK7045269.1"/>
    <property type="molecule type" value="Genomic_DNA"/>
</dbReference>
<dbReference type="AlphaFoldDB" id="A0AAW0D1T4"/>
<comment type="caution">
    <text evidence="2">The sequence shown here is derived from an EMBL/GenBank/DDBJ whole genome shotgun (WGS) entry which is preliminary data.</text>
</comment>
<evidence type="ECO:0000313" key="2">
    <source>
        <dbReference type="EMBL" id="KAK7045269.1"/>
    </source>
</evidence>
<accession>A0AAW0D1T4</accession>
<organism evidence="2 3">
    <name type="scientific">Favolaschia claudopus</name>
    <dbReference type="NCBI Taxonomy" id="2862362"/>
    <lineage>
        <taxon>Eukaryota</taxon>
        <taxon>Fungi</taxon>
        <taxon>Dikarya</taxon>
        <taxon>Basidiomycota</taxon>
        <taxon>Agaricomycotina</taxon>
        <taxon>Agaricomycetes</taxon>
        <taxon>Agaricomycetidae</taxon>
        <taxon>Agaricales</taxon>
        <taxon>Marasmiineae</taxon>
        <taxon>Mycenaceae</taxon>
        <taxon>Favolaschia</taxon>
    </lineage>
</organism>
<keyword evidence="3" id="KW-1185">Reference proteome</keyword>
<dbReference type="Pfam" id="PF22041">
    <property type="entry name" value="GST_C_7"/>
    <property type="match status" value="2"/>
</dbReference>
<dbReference type="InterPro" id="IPR054416">
    <property type="entry name" value="GST_UstS-like_C"/>
</dbReference>
<dbReference type="SUPFAM" id="SSF52833">
    <property type="entry name" value="Thioredoxin-like"/>
    <property type="match status" value="1"/>
</dbReference>
<evidence type="ECO:0000259" key="1">
    <source>
        <dbReference type="PROSITE" id="PS50404"/>
    </source>
</evidence>
<sequence>MILFYDIASSLPTKAWSPNAWKTRLALNHKRIPYKTIWVLYADIEKASRQLGALPTRKKIDGVTDCWTLPCIWDLSTGAIIADSTKIAIYLDATYPASPESPSSPPIRNLMPTDTTFPLFMALEASMLPLFHPLYLFAIPASDALLDERSQTAFRFKREKVHGKPMHLISPRPGTEEDKVEWAKVEAAFGMVHNWCLDTAAAGLRRAVWRSADQVGEDGMPTGIGDVLTGTGDVLTGVKVNGEQKALTNGDGEKRENTYILETLEPTYADLWLGGYLIWIKLVLPAEKWESVCGWHGGRWARLVEGLEAGGWMEVI</sequence>